<dbReference type="AlphaFoldDB" id="A0A4Y1X192"/>
<proteinExistence type="predicted"/>
<sequence length="398" mass="43840">MHTLRQYLFTLSDLRGLARTLGEAEVCRDAAGRPEYAVGNSAAVFRIRHAGRIRSLRCFLRPMRHLREIYGERLLERELFLYDSVGPAASGEWVDVVLDEWIEGETLREAVRRAAGADDRMRLAGLSAAFDTLAAAMVSDRTAHGDLKPENLIVDPAGALHPIDFDAAFLPAFAGEQSPELGTAAYQHPARTAADFDASLDDYPAALISTALHALRVDPTLHDRYGTADGLLFTPRRIPDEAPYREALALFERHGMAAEYRIARLLASPSLRLFGLGELLAAVRHEPPETAETDGADRGSPAPETRPAPELFAANGLWGYRTAERVVVPPLYDNGFDFSEGLAAVCLGRTWHYIDPEGRIRLSCPGCEAAKPFRGGRARIVRDGRRLEIDRTGREFAI</sequence>
<accession>A0A4Y1X192</accession>
<dbReference type="InterPro" id="IPR011009">
    <property type="entry name" value="Kinase-like_dom_sf"/>
</dbReference>
<evidence type="ECO:0000313" key="2">
    <source>
        <dbReference type="EMBL" id="BBL06259.1"/>
    </source>
</evidence>
<organism evidence="2 3">
    <name type="scientific">Alistipes dispar</name>
    <dbReference type="NCBI Taxonomy" id="2585119"/>
    <lineage>
        <taxon>Bacteria</taxon>
        <taxon>Pseudomonadati</taxon>
        <taxon>Bacteroidota</taxon>
        <taxon>Bacteroidia</taxon>
        <taxon>Bacteroidales</taxon>
        <taxon>Rikenellaceae</taxon>
        <taxon>Alistipes</taxon>
    </lineage>
</organism>
<dbReference type="GeneID" id="98672877"/>
<gene>
    <name evidence="2" type="ORF">A5CPEGH6_08970</name>
</gene>
<dbReference type="EMBL" id="AP019736">
    <property type="protein sequence ID" value="BBL06259.1"/>
    <property type="molecule type" value="Genomic_DNA"/>
</dbReference>
<dbReference type="OrthoDB" id="2485468at2"/>
<dbReference type="SUPFAM" id="SSF56112">
    <property type="entry name" value="Protein kinase-like (PK-like)"/>
    <property type="match status" value="1"/>
</dbReference>
<evidence type="ECO:0008006" key="4">
    <source>
        <dbReference type="Google" id="ProtNLM"/>
    </source>
</evidence>
<dbReference type="Pfam" id="PF14903">
    <property type="entry name" value="WG_beta_rep"/>
    <property type="match status" value="1"/>
</dbReference>
<reference evidence="3" key="1">
    <citation type="submission" date="2019-06" db="EMBL/GenBank/DDBJ databases">
        <title>Alistipes onderdonkii subsp. vulgaris subsp. nov., Alistipes dispar sp. nov. and Alistipes communis sp. nov., isolated from human faeces, and creation of Alistipes onderdonkii subsp. onderdonkii subsp. nov.</title>
        <authorList>
            <person name="Sakamoto M."/>
            <person name="Ikeyama N."/>
            <person name="Ogata Y."/>
            <person name="Suda W."/>
            <person name="Iino T."/>
            <person name="Hattori M."/>
            <person name="Ohkuma M."/>
        </authorList>
    </citation>
    <scope>NUCLEOTIDE SEQUENCE [LARGE SCALE GENOMIC DNA]</scope>
    <source>
        <strain evidence="3">5CPEGH6</strain>
    </source>
</reference>
<dbReference type="Gene3D" id="1.10.510.10">
    <property type="entry name" value="Transferase(Phosphotransferase) domain 1"/>
    <property type="match status" value="1"/>
</dbReference>
<feature type="region of interest" description="Disordered" evidence="1">
    <location>
        <begin position="286"/>
        <end position="307"/>
    </location>
</feature>
<dbReference type="RefSeq" id="WP_141428094.1">
    <property type="nucleotide sequence ID" value="NZ_AP019736.1"/>
</dbReference>
<dbReference type="InterPro" id="IPR032774">
    <property type="entry name" value="WG_beta_rep"/>
</dbReference>
<protein>
    <recommendedName>
        <fullName evidence="4">Protein kinase</fullName>
    </recommendedName>
</protein>
<name>A0A4Y1X192_9BACT</name>
<dbReference type="Proteomes" id="UP000319374">
    <property type="component" value="Chromosome"/>
</dbReference>
<keyword evidence="3" id="KW-1185">Reference proteome</keyword>
<evidence type="ECO:0000256" key="1">
    <source>
        <dbReference type="SAM" id="MobiDB-lite"/>
    </source>
</evidence>
<dbReference type="KEGG" id="ada:A5CPEGH6_08970"/>
<evidence type="ECO:0000313" key="3">
    <source>
        <dbReference type="Proteomes" id="UP000319374"/>
    </source>
</evidence>